<evidence type="ECO:0000259" key="10">
    <source>
        <dbReference type="Pfam" id="PF02737"/>
    </source>
</evidence>
<evidence type="ECO:0000256" key="5">
    <source>
        <dbReference type="ARBA" id="ARBA00023002"/>
    </source>
</evidence>
<dbReference type="Proteomes" id="UP000683428">
    <property type="component" value="Chromosome"/>
</dbReference>
<feature type="domain" description="3-hydroxyacyl-CoA dehydrogenase NAD binding" evidence="10">
    <location>
        <begin position="307"/>
        <end position="479"/>
    </location>
</feature>
<dbReference type="Pfam" id="PF00378">
    <property type="entry name" value="ECH_1"/>
    <property type="match status" value="1"/>
</dbReference>
<dbReference type="Pfam" id="PF00725">
    <property type="entry name" value="3HCDH"/>
    <property type="match status" value="1"/>
</dbReference>
<dbReference type="PANTHER" id="PTHR43612">
    <property type="entry name" value="TRIFUNCTIONAL ENZYME SUBUNIT ALPHA"/>
    <property type="match status" value="1"/>
</dbReference>
<keyword evidence="12" id="KW-1185">Reference proteome</keyword>
<dbReference type="CDD" id="cd06558">
    <property type="entry name" value="crotonase-like"/>
    <property type="match status" value="1"/>
</dbReference>
<dbReference type="InterPro" id="IPR006176">
    <property type="entry name" value="3-OHacyl-CoA_DH_NAD-bd"/>
</dbReference>
<keyword evidence="7" id="KW-0456">Lyase</keyword>
<keyword evidence="5" id="KW-0560">Oxidoreductase</keyword>
<dbReference type="InterPro" id="IPR001753">
    <property type="entry name" value="Enoyl-CoA_hydra/iso"/>
</dbReference>
<dbReference type="GO" id="GO:0070403">
    <property type="term" value="F:NAD+ binding"/>
    <property type="evidence" value="ECO:0007669"/>
    <property type="project" value="InterPro"/>
</dbReference>
<evidence type="ECO:0000256" key="4">
    <source>
        <dbReference type="ARBA" id="ARBA00022963"/>
    </source>
</evidence>
<protein>
    <submittedName>
        <fullName evidence="11">Enoyl-CoA hydratase/isomerase family protein</fullName>
    </submittedName>
</protein>
<evidence type="ECO:0000256" key="2">
    <source>
        <dbReference type="ARBA" id="ARBA00007005"/>
    </source>
</evidence>
<comment type="pathway">
    <text evidence="1">Lipid metabolism; fatty acid beta-oxidation.</text>
</comment>
<organism evidence="11 12">
    <name type="scientific">Azospira inquinata</name>
    <dbReference type="NCBI Taxonomy" id="2785627"/>
    <lineage>
        <taxon>Bacteria</taxon>
        <taxon>Pseudomonadati</taxon>
        <taxon>Pseudomonadota</taxon>
        <taxon>Betaproteobacteria</taxon>
        <taxon>Rhodocyclales</taxon>
        <taxon>Rhodocyclaceae</taxon>
        <taxon>Azospira</taxon>
    </lineage>
</organism>
<evidence type="ECO:0000313" key="12">
    <source>
        <dbReference type="Proteomes" id="UP000683428"/>
    </source>
</evidence>
<comment type="similarity">
    <text evidence="2">In the central section; belongs to the 3-hydroxyacyl-CoA dehydrogenase family.</text>
</comment>
<name>A0A975SQ24_9RHOO</name>
<dbReference type="GO" id="GO:0006635">
    <property type="term" value="P:fatty acid beta-oxidation"/>
    <property type="evidence" value="ECO:0007669"/>
    <property type="project" value="TreeGrafter"/>
</dbReference>
<evidence type="ECO:0000256" key="6">
    <source>
        <dbReference type="ARBA" id="ARBA00023098"/>
    </source>
</evidence>
<dbReference type="GO" id="GO:0004300">
    <property type="term" value="F:enoyl-CoA hydratase activity"/>
    <property type="evidence" value="ECO:0007669"/>
    <property type="project" value="TreeGrafter"/>
</dbReference>
<dbReference type="PANTHER" id="PTHR43612:SF3">
    <property type="entry name" value="TRIFUNCTIONAL ENZYME SUBUNIT ALPHA, MITOCHONDRIAL"/>
    <property type="match status" value="1"/>
</dbReference>
<evidence type="ECO:0000256" key="8">
    <source>
        <dbReference type="ARBA" id="ARBA00023268"/>
    </source>
</evidence>
<feature type="domain" description="3-hydroxyacyl-CoA dehydrogenase C-terminal" evidence="9">
    <location>
        <begin position="483"/>
        <end position="573"/>
    </location>
</feature>
<evidence type="ECO:0000256" key="1">
    <source>
        <dbReference type="ARBA" id="ARBA00005005"/>
    </source>
</evidence>
<dbReference type="Pfam" id="PF02737">
    <property type="entry name" value="3HCDH_N"/>
    <property type="match status" value="1"/>
</dbReference>
<evidence type="ECO:0000256" key="7">
    <source>
        <dbReference type="ARBA" id="ARBA00023239"/>
    </source>
</evidence>
<evidence type="ECO:0000313" key="11">
    <source>
        <dbReference type="EMBL" id="QWT50469.1"/>
    </source>
</evidence>
<keyword evidence="6" id="KW-0443">Lipid metabolism</keyword>
<dbReference type="GO" id="GO:0016509">
    <property type="term" value="F:long-chain (3S)-3-hydroxyacyl-CoA dehydrogenase (NAD+) activity"/>
    <property type="evidence" value="ECO:0007669"/>
    <property type="project" value="TreeGrafter"/>
</dbReference>
<keyword evidence="4" id="KW-0442">Lipid degradation</keyword>
<dbReference type="InterPro" id="IPR006108">
    <property type="entry name" value="3HC_DH_C"/>
</dbReference>
<proteinExistence type="inferred from homology"/>
<accession>A0A975SQ24</accession>
<dbReference type="InterPro" id="IPR050136">
    <property type="entry name" value="FA_oxidation_alpha_subunit"/>
</dbReference>
<dbReference type="RefSeq" id="WP_216132194.1">
    <property type="nucleotide sequence ID" value="NZ_CP064782.1"/>
</dbReference>
<dbReference type="KEGG" id="aiq:Azoinq_05140"/>
<keyword evidence="8" id="KW-0511">Multifunctional enzyme</keyword>
<evidence type="ECO:0000256" key="3">
    <source>
        <dbReference type="ARBA" id="ARBA00022832"/>
    </source>
</evidence>
<keyword evidence="3" id="KW-0276">Fatty acid metabolism</keyword>
<gene>
    <name evidence="11" type="ORF">Azoinq_05140</name>
</gene>
<dbReference type="AlphaFoldDB" id="A0A975SQ24"/>
<reference evidence="11" key="1">
    <citation type="submission" date="2020-11" db="EMBL/GenBank/DDBJ databases">
        <title>Azospira inquinata sp. nov.</title>
        <authorList>
            <person name="Moe W.M."/>
            <person name="Mikes M.C."/>
        </authorList>
    </citation>
    <scope>NUCLEOTIDE SEQUENCE</scope>
    <source>
        <strain evidence="11">Azo-3</strain>
    </source>
</reference>
<evidence type="ECO:0000259" key="9">
    <source>
        <dbReference type="Pfam" id="PF00725"/>
    </source>
</evidence>
<sequence length="643" mass="68161">MIHSDATAWQHWQLTRDGEGLAWLSLDKAGESTNSLSAAVLAELSGVLDELERHPPRGLILRSAKAAGFIAGADIGEFDALADIAAARAMVTRGWELCNRLAAVPYPTLALVRGHCLGGGLELALACRTLVVVDEPGTKLGLPEVMLGIFPGWGGMARLPRRVGPGLALDLMLTGKTVDAKKAKRLGLADACVPPRVMEAAARSLALTPPRHQPLPLLQRLFLGPLRPVVARQARQQVAKRAWPEHYPAPYAIIDLWAKHDGNPLGAPEILESIVASPTTANLLRVFRLQERLKAFGKGGDFAPARVHVVGAGVMGGDIAAWCAARGLTVTLQDQTVARIAPAIQRAYGSLSKRLKDKLQLRNVMDRLIPDPEGHGAAHADVVIEAIFENLGAKQRLLQDLEARMKPEAVLATNTSSLCLEDLSRVLQRPERLVGLHFFNPVARMPLVEVVSAAGGDPAMARKACAFVGRIDKLPLPVKSAPGFLVNAVLGPYLLEAMACVDEGLTPETVDEAALAFGMPMGPLELADTVGLDIAMAAGQALTRQGAASPQCLTRLFQQGHLGRKTGQGFYPYPGGKVRKGAAGPVPAGLGERLLAPLIARTAQLVADGVVADQDLADGGVIFGTGFAPFRGGPLHYARSRNV</sequence>
<dbReference type="EMBL" id="CP064782">
    <property type="protein sequence ID" value="QWT50469.1"/>
    <property type="molecule type" value="Genomic_DNA"/>
</dbReference>